<reference evidence="3 4" key="1">
    <citation type="journal article" date="2019" name="Int. J. Syst. Evol. Microbiol.">
        <title>The Global Catalogue of Microorganisms (GCM) 10K type strain sequencing project: providing services to taxonomists for standard genome sequencing and annotation.</title>
        <authorList>
            <consortium name="The Broad Institute Genomics Platform"/>
            <consortium name="The Broad Institute Genome Sequencing Center for Infectious Disease"/>
            <person name="Wu L."/>
            <person name="Ma J."/>
        </authorList>
    </citation>
    <scope>NUCLEOTIDE SEQUENCE [LARGE SCALE GENOMIC DNA]</scope>
    <source>
        <strain evidence="3 4">JCM 3272</strain>
    </source>
</reference>
<name>A0ABN3FQX0_9ACTN</name>
<organism evidence="3 4">
    <name type="scientific">Dactylosporangium salmoneum</name>
    <dbReference type="NCBI Taxonomy" id="53361"/>
    <lineage>
        <taxon>Bacteria</taxon>
        <taxon>Bacillati</taxon>
        <taxon>Actinomycetota</taxon>
        <taxon>Actinomycetes</taxon>
        <taxon>Micromonosporales</taxon>
        <taxon>Micromonosporaceae</taxon>
        <taxon>Dactylosporangium</taxon>
    </lineage>
</organism>
<proteinExistence type="predicted"/>
<evidence type="ECO:0000256" key="2">
    <source>
        <dbReference type="SAM" id="Phobius"/>
    </source>
</evidence>
<evidence type="ECO:0000313" key="3">
    <source>
        <dbReference type="EMBL" id="GAA2335429.1"/>
    </source>
</evidence>
<accession>A0ABN3FQX0</accession>
<sequence>MLRDGLGDGLDTTEALGVGVAAAAVIGSTSAVSAIASIDRMFTVTSLSGRDREPGGAGSGARRRIHARRFEPSRATAGC</sequence>
<evidence type="ECO:0000256" key="1">
    <source>
        <dbReference type="SAM" id="MobiDB-lite"/>
    </source>
</evidence>
<evidence type="ECO:0000313" key="4">
    <source>
        <dbReference type="Proteomes" id="UP001501444"/>
    </source>
</evidence>
<keyword evidence="4" id="KW-1185">Reference proteome</keyword>
<dbReference type="EMBL" id="BAAARV010000015">
    <property type="protein sequence ID" value="GAA2335429.1"/>
    <property type="molecule type" value="Genomic_DNA"/>
</dbReference>
<gene>
    <name evidence="3" type="ORF">GCM10010170_015330</name>
</gene>
<keyword evidence="2" id="KW-0812">Transmembrane</keyword>
<dbReference type="Proteomes" id="UP001501444">
    <property type="component" value="Unassembled WGS sequence"/>
</dbReference>
<feature type="region of interest" description="Disordered" evidence="1">
    <location>
        <begin position="47"/>
        <end position="79"/>
    </location>
</feature>
<feature type="transmembrane region" description="Helical" evidence="2">
    <location>
        <begin position="15"/>
        <end position="38"/>
    </location>
</feature>
<keyword evidence="2" id="KW-0472">Membrane</keyword>
<comment type="caution">
    <text evidence="3">The sequence shown here is derived from an EMBL/GenBank/DDBJ whole genome shotgun (WGS) entry which is preliminary data.</text>
</comment>
<protein>
    <submittedName>
        <fullName evidence="3">Uncharacterized protein</fullName>
    </submittedName>
</protein>
<keyword evidence="2" id="KW-1133">Transmembrane helix</keyword>